<name>A0A699XJC4_TANCI</name>
<evidence type="ECO:0000256" key="1">
    <source>
        <dbReference type="SAM" id="SignalP"/>
    </source>
</evidence>
<reference evidence="2" key="1">
    <citation type="journal article" date="2019" name="Sci. Rep.">
        <title>Draft genome of Tanacetum cinerariifolium, the natural source of mosquito coil.</title>
        <authorList>
            <person name="Yamashiro T."/>
            <person name="Shiraishi A."/>
            <person name="Satake H."/>
            <person name="Nakayama K."/>
        </authorList>
    </citation>
    <scope>NUCLEOTIDE SEQUENCE</scope>
</reference>
<organism evidence="2">
    <name type="scientific">Tanacetum cinerariifolium</name>
    <name type="common">Dalmatian daisy</name>
    <name type="synonym">Chrysanthemum cinerariifolium</name>
    <dbReference type="NCBI Taxonomy" id="118510"/>
    <lineage>
        <taxon>Eukaryota</taxon>
        <taxon>Viridiplantae</taxon>
        <taxon>Streptophyta</taxon>
        <taxon>Embryophyta</taxon>
        <taxon>Tracheophyta</taxon>
        <taxon>Spermatophyta</taxon>
        <taxon>Magnoliopsida</taxon>
        <taxon>eudicotyledons</taxon>
        <taxon>Gunneridae</taxon>
        <taxon>Pentapetalae</taxon>
        <taxon>asterids</taxon>
        <taxon>campanulids</taxon>
        <taxon>Asterales</taxon>
        <taxon>Asteraceae</taxon>
        <taxon>Asteroideae</taxon>
        <taxon>Anthemideae</taxon>
        <taxon>Anthemidinae</taxon>
        <taxon>Tanacetum</taxon>
    </lineage>
</organism>
<proteinExistence type="predicted"/>
<protein>
    <submittedName>
        <fullName evidence="2">Uncharacterized protein</fullName>
    </submittedName>
</protein>
<gene>
    <name evidence="2" type="ORF">Tci_928970</name>
</gene>
<sequence length="74" mass="7708">RGVVLLQALYILAWQSSNMSSSAAEMNAVPESGPVKTVQLEGKIIAITGANRGNLVSGNMLQPVINNLQVSASV</sequence>
<evidence type="ECO:0000313" key="2">
    <source>
        <dbReference type="EMBL" id="GFD57001.1"/>
    </source>
</evidence>
<dbReference type="EMBL" id="BKCJ011835854">
    <property type="protein sequence ID" value="GFD57001.1"/>
    <property type="molecule type" value="Genomic_DNA"/>
</dbReference>
<feature type="signal peptide" evidence="1">
    <location>
        <begin position="1"/>
        <end position="24"/>
    </location>
</feature>
<feature type="chain" id="PRO_5025663619" evidence="1">
    <location>
        <begin position="25"/>
        <end position="74"/>
    </location>
</feature>
<feature type="non-terminal residue" evidence="2">
    <location>
        <position position="1"/>
    </location>
</feature>
<accession>A0A699XJC4</accession>
<comment type="caution">
    <text evidence="2">The sequence shown here is derived from an EMBL/GenBank/DDBJ whole genome shotgun (WGS) entry which is preliminary data.</text>
</comment>
<keyword evidence="1" id="KW-0732">Signal</keyword>
<dbReference type="AlphaFoldDB" id="A0A699XJC4"/>